<evidence type="ECO:0000256" key="8">
    <source>
        <dbReference type="ARBA" id="ARBA00022519"/>
    </source>
</evidence>
<evidence type="ECO:0000256" key="3">
    <source>
        <dbReference type="ARBA" id="ARBA00005811"/>
    </source>
</evidence>
<gene>
    <name evidence="14" type="ORF">SI859A1_00558</name>
</gene>
<accession>Q1YKT4</accession>
<comment type="caution">
    <text evidence="14">The sequence shown here is derived from an EMBL/GenBank/DDBJ whole genome shotgun (WGS) entry which is preliminary data.</text>
</comment>
<dbReference type="InterPro" id="IPR014170">
    <property type="entry name" value="TonB_ExbD_1"/>
</dbReference>
<dbReference type="EMBL" id="AAPJ01000002">
    <property type="protein sequence ID" value="EAS50439.1"/>
    <property type="molecule type" value="Genomic_DNA"/>
</dbReference>
<dbReference type="Gene3D" id="3.30.420.270">
    <property type="match status" value="1"/>
</dbReference>
<evidence type="ECO:0000256" key="2">
    <source>
        <dbReference type="ARBA" id="ARBA00004249"/>
    </source>
</evidence>
<dbReference type="GO" id="GO:0005886">
    <property type="term" value="C:plasma membrane"/>
    <property type="evidence" value="ECO:0007669"/>
    <property type="project" value="UniProtKB-SubCell"/>
</dbReference>
<keyword evidence="9 13" id="KW-0812">Transmembrane</keyword>
<evidence type="ECO:0000256" key="5">
    <source>
        <dbReference type="ARBA" id="ARBA00022090"/>
    </source>
</evidence>
<evidence type="ECO:0000256" key="12">
    <source>
        <dbReference type="ARBA" id="ARBA00023136"/>
    </source>
</evidence>
<dbReference type="HOGENOM" id="CLU_085305_1_3_5"/>
<keyword evidence="11" id="KW-1133">Transmembrane helix</keyword>
<evidence type="ECO:0000256" key="6">
    <source>
        <dbReference type="ARBA" id="ARBA00022448"/>
    </source>
</evidence>
<dbReference type="GO" id="GO:0022857">
    <property type="term" value="F:transmembrane transporter activity"/>
    <property type="evidence" value="ECO:0007669"/>
    <property type="project" value="InterPro"/>
</dbReference>
<dbReference type="BioCyc" id="AURANTIMONAS:SI859A1_00558-MONOMER"/>
<dbReference type="Pfam" id="PF02472">
    <property type="entry name" value="ExbD"/>
    <property type="match status" value="1"/>
</dbReference>
<dbReference type="Proteomes" id="UP000000321">
    <property type="component" value="Unassembled WGS sequence"/>
</dbReference>
<dbReference type="InterPro" id="IPR003400">
    <property type="entry name" value="ExbD"/>
</dbReference>
<evidence type="ECO:0000256" key="13">
    <source>
        <dbReference type="RuleBase" id="RU003879"/>
    </source>
</evidence>
<keyword evidence="15" id="KW-1185">Reference proteome</keyword>
<evidence type="ECO:0000256" key="7">
    <source>
        <dbReference type="ARBA" id="ARBA00022475"/>
    </source>
</evidence>
<evidence type="ECO:0000256" key="9">
    <source>
        <dbReference type="ARBA" id="ARBA00022692"/>
    </source>
</evidence>
<name>Q1YKT4_AURMS</name>
<evidence type="ECO:0000256" key="10">
    <source>
        <dbReference type="ARBA" id="ARBA00022927"/>
    </source>
</evidence>
<protein>
    <recommendedName>
        <fullName evidence="5">Biopolymer transport protein ExbD</fullName>
    </recommendedName>
</protein>
<keyword evidence="7" id="KW-1003">Cell membrane</keyword>
<evidence type="ECO:0000256" key="1">
    <source>
        <dbReference type="ARBA" id="ARBA00003540"/>
    </source>
</evidence>
<dbReference type="PANTHER" id="PTHR30558:SF9">
    <property type="entry name" value="BIOPOLYMER TRANSPORT PROTEIN EXBD"/>
    <property type="match status" value="1"/>
</dbReference>
<organism evidence="14 15">
    <name type="scientific">Aurantimonas manganoxydans (strain ATCC BAA-1229 / DSM 21871 / SI85-9A1)</name>
    <dbReference type="NCBI Taxonomy" id="287752"/>
    <lineage>
        <taxon>Bacteria</taxon>
        <taxon>Pseudomonadati</taxon>
        <taxon>Pseudomonadota</taxon>
        <taxon>Alphaproteobacteria</taxon>
        <taxon>Hyphomicrobiales</taxon>
        <taxon>Aurantimonadaceae</taxon>
        <taxon>Aurantimonas</taxon>
    </lineage>
</organism>
<evidence type="ECO:0000256" key="4">
    <source>
        <dbReference type="ARBA" id="ARBA00011471"/>
    </source>
</evidence>
<comment type="similarity">
    <text evidence="3 13">Belongs to the ExbD/TolR family.</text>
</comment>
<evidence type="ECO:0000313" key="15">
    <source>
        <dbReference type="Proteomes" id="UP000000321"/>
    </source>
</evidence>
<dbReference type="GO" id="GO:0015031">
    <property type="term" value="P:protein transport"/>
    <property type="evidence" value="ECO:0007669"/>
    <property type="project" value="UniProtKB-KW"/>
</dbReference>
<comment type="subunit">
    <text evidence="4">The accessory proteins ExbB and ExbD seem to form a complex with TonB.</text>
</comment>
<comment type="subcellular location">
    <subcellularLocation>
        <location evidence="2">Cell inner membrane</location>
        <topology evidence="2">Single-pass type II membrane protein</topology>
    </subcellularLocation>
    <subcellularLocation>
        <location evidence="13">Cell membrane</location>
        <topology evidence="13">Single-pass type II membrane protein</topology>
    </subcellularLocation>
</comment>
<comment type="function">
    <text evidence="1">Involved in the TonB-dependent energy-dependent transport of various receptor-bound substrates.</text>
</comment>
<keyword evidence="10 13" id="KW-0653">Protein transport</keyword>
<keyword evidence="12" id="KW-0472">Membrane</keyword>
<dbReference type="OrthoDB" id="9798629at2"/>
<evidence type="ECO:0000313" key="14">
    <source>
        <dbReference type="EMBL" id="EAS50439.1"/>
    </source>
</evidence>
<evidence type="ECO:0000256" key="11">
    <source>
        <dbReference type="ARBA" id="ARBA00022989"/>
    </source>
</evidence>
<dbReference type="AlphaFoldDB" id="Q1YKT4"/>
<reference evidence="14 15" key="1">
    <citation type="journal article" date="2008" name="Appl. Environ. Microbiol.">
        <title>Genomic insights into Mn(II) oxidation by the marine alphaproteobacterium Aurantimonas sp. strain SI85-9A1.</title>
        <authorList>
            <person name="Dick G.J."/>
            <person name="Podell S."/>
            <person name="Johnson H.A."/>
            <person name="Rivera-Espinoza Y."/>
            <person name="Bernier-Latmani R."/>
            <person name="McCarthy J.K."/>
            <person name="Torpey J.W."/>
            <person name="Clement B.G."/>
            <person name="Gaasterland T."/>
            <person name="Tebo B.M."/>
        </authorList>
    </citation>
    <scope>NUCLEOTIDE SEQUENCE [LARGE SCALE GENOMIC DNA]</scope>
    <source>
        <strain evidence="14 15">SI85-9A1</strain>
    </source>
</reference>
<dbReference type="RefSeq" id="WP_009208434.1">
    <property type="nucleotide sequence ID" value="NZ_BBWP01000013.1"/>
</dbReference>
<keyword evidence="6 13" id="KW-0813">Transport</keyword>
<dbReference type="NCBIfam" id="TIGR02803">
    <property type="entry name" value="ExbD_1"/>
    <property type="match status" value="1"/>
</dbReference>
<keyword evidence="8" id="KW-0997">Cell inner membrane</keyword>
<proteinExistence type="inferred from homology"/>
<sequence length="155" mass="15996">MGINLNQGGGDDLGGAGELSEINVTPFIDVVLVLLIIFMVAAPLSTVDAPVDLPLSNAEPQERPDEPIYLTVQADNTLLIGENEVDPAALAEGLDAATGGNRDERILLRADGAIAYGDLMEVMNQLRTAGYLKIGLVGLEDTGAGVATAAVPGQD</sequence>
<dbReference type="PANTHER" id="PTHR30558">
    <property type="entry name" value="EXBD MEMBRANE COMPONENT OF PMF-DRIVEN MACROMOLECULE IMPORT SYSTEM"/>
    <property type="match status" value="1"/>
</dbReference>